<name>A0ACC0VHR6_9STRA</name>
<reference evidence="1 2" key="1">
    <citation type="journal article" date="2022" name="bioRxiv">
        <title>The genome of the oomycete Peronosclerospora sorghi, a cosmopolitan pathogen of maize and sorghum, is inflated with dispersed pseudogenes.</title>
        <authorList>
            <person name="Fletcher K."/>
            <person name="Martin F."/>
            <person name="Isakeit T."/>
            <person name="Cavanaugh K."/>
            <person name="Magill C."/>
            <person name="Michelmore R."/>
        </authorList>
    </citation>
    <scope>NUCLEOTIDE SEQUENCE [LARGE SCALE GENOMIC DNA]</scope>
    <source>
        <strain evidence="1">P6</strain>
    </source>
</reference>
<evidence type="ECO:0000313" key="1">
    <source>
        <dbReference type="EMBL" id="KAI9905283.1"/>
    </source>
</evidence>
<accession>A0ACC0VHR6</accession>
<dbReference type="EMBL" id="CM047588">
    <property type="protein sequence ID" value="KAI9905283.1"/>
    <property type="molecule type" value="Genomic_DNA"/>
</dbReference>
<organism evidence="1 2">
    <name type="scientific">Peronosclerospora sorghi</name>
    <dbReference type="NCBI Taxonomy" id="230839"/>
    <lineage>
        <taxon>Eukaryota</taxon>
        <taxon>Sar</taxon>
        <taxon>Stramenopiles</taxon>
        <taxon>Oomycota</taxon>
        <taxon>Peronosporomycetes</taxon>
        <taxon>Peronosporales</taxon>
        <taxon>Peronosporaceae</taxon>
        <taxon>Peronosclerospora</taxon>
    </lineage>
</organism>
<sequence length="313" mass="35016">MASDRENANAKWSAHAKTYTSVFSSLTRRWAVDALQIAHHDILSKLRPYSSDSSYPPRFHFMDVGCGPGVLTFEFARRYLAPNVRVTASDVSDAMLQQVTDTLKQDPALSTFQSQITTLQSDGTRLDSVPDASVDILGSNFGLGIFPNRKQAWATAHRVLKDDGLLLVTAWSDKSSQMVWFDHVTDMFNAVGGEGERLEYPYLIAGTDRSRILKELQTAGFRDVKTYVTTHTIVFDDPKALVEANMSNPFTAKFLERLTMEQVTTTLTDLIERDAHDNFYQEEARGATDTSDPFSDGLPRLIPFTAFTILARK</sequence>
<gene>
    <name evidence="1" type="ORF">PsorP6_014322</name>
</gene>
<proteinExistence type="predicted"/>
<dbReference type="Proteomes" id="UP001163321">
    <property type="component" value="Chromosome 9"/>
</dbReference>
<evidence type="ECO:0000313" key="2">
    <source>
        <dbReference type="Proteomes" id="UP001163321"/>
    </source>
</evidence>
<comment type="caution">
    <text evidence="1">The sequence shown here is derived from an EMBL/GenBank/DDBJ whole genome shotgun (WGS) entry which is preliminary data.</text>
</comment>
<keyword evidence="2" id="KW-1185">Reference proteome</keyword>
<protein>
    <submittedName>
        <fullName evidence="1">Uncharacterized protein</fullName>
    </submittedName>
</protein>